<dbReference type="EMBL" id="KZ559561">
    <property type="protein sequence ID" value="PLN79346.1"/>
    <property type="molecule type" value="Genomic_DNA"/>
</dbReference>
<dbReference type="Proteomes" id="UP000235023">
    <property type="component" value="Unassembled WGS sequence"/>
</dbReference>
<keyword evidence="2" id="KW-1185">Reference proteome</keyword>
<evidence type="ECO:0000313" key="2">
    <source>
        <dbReference type="Proteomes" id="UP000235023"/>
    </source>
</evidence>
<sequence length="114" mass="12753">MLGHQHSFILILHLSDSSAPVITPLICHKVKRPKSPDEEPRVAESDAKHILCATEPTRNNGPCTCPVENSGVFEASVLCLRLRLVWSSTQWEHQAIPSWNVTQPQNLATTFLHH</sequence>
<dbReference type="AlphaFoldDB" id="A0A2J5HQ00"/>
<protein>
    <submittedName>
        <fullName evidence="1">Uncharacterized protein</fullName>
    </submittedName>
</protein>
<organism evidence="1 2">
    <name type="scientific">Aspergillus taichungensis</name>
    <dbReference type="NCBI Taxonomy" id="482145"/>
    <lineage>
        <taxon>Eukaryota</taxon>
        <taxon>Fungi</taxon>
        <taxon>Dikarya</taxon>
        <taxon>Ascomycota</taxon>
        <taxon>Pezizomycotina</taxon>
        <taxon>Eurotiomycetes</taxon>
        <taxon>Eurotiomycetidae</taxon>
        <taxon>Eurotiales</taxon>
        <taxon>Aspergillaceae</taxon>
        <taxon>Aspergillus</taxon>
        <taxon>Aspergillus subgen. Circumdati</taxon>
    </lineage>
</organism>
<reference evidence="2" key="1">
    <citation type="submission" date="2017-12" db="EMBL/GenBank/DDBJ databases">
        <authorList>
            <consortium name="DOE Joint Genome Institute"/>
            <person name="Mondo S.J."/>
            <person name="Kjaerbolling I."/>
            <person name="Vesth T.C."/>
            <person name="Frisvad J.C."/>
            <person name="Nybo J.L."/>
            <person name="Theobald S."/>
            <person name="Kuo A."/>
            <person name="Bowyer P."/>
            <person name="Matsuda Y."/>
            <person name="Lyhne E.K."/>
            <person name="Kogle M.E."/>
            <person name="Clum A."/>
            <person name="Lipzen A."/>
            <person name="Salamov A."/>
            <person name="Ngan C.Y."/>
            <person name="Daum C."/>
            <person name="Chiniquy J."/>
            <person name="Barry K."/>
            <person name="LaButti K."/>
            <person name="Haridas S."/>
            <person name="Simmons B.A."/>
            <person name="Magnuson J.K."/>
            <person name="Mortensen U.H."/>
            <person name="Larsen T.O."/>
            <person name="Grigoriev I.V."/>
            <person name="Baker S.E."/>
            <person name="Andersen M.R."/>
            <person name="Nordberg H.P."/>
            <person name="Cantor M.N."/>
            <person name="Hua S.X."/>
        </authorList>
    </citation>
    <scope>NUCLEOTIDE SEQUENCE [LARGE SCALE GENOMIC DNA]</scope>
    <source>
        <strain evidence="2">IBT 19404</strain>
    </source>
</reference>
<evidence type="ECO:0000313" key="1">
    <source>
        <dbReference type="EMBL" id="PLN79346.1"/>
    </source>
</evidence>
<name>A0A2J5HQ00_9EURO</name>
<gene>
    <name evidence="1" type="ORF">BDW42DRAFT_127264</name>
</gene>
<proteinExistence type="predicted"/>
<accession>A0A2J5HQ00</accession>